<dbReference type="InterPro" id="IPR032567">
    <property type="entry name" value="RTL1-rel"/>
</dbReference>
<dbReference type="InterPro" id="IPR000953">
    <property type="entry name" value="Chromo/chromo_shadow_dom"/>
</dbReference>
<gene>
    <name evidence="3" type="ORF">LVIROSA_LOCUS23675</name>
</gene>
<evidence type="ECO:0000313" key="4">
    <source>
        <dbReference type="Proteomes" id="UP001157418"/>
    </source>
</evidence>
<sequence>MLPPLLPTPTTPQFTNNPPPPLNSKTHTTRRTLSPAEFVDKRSKALCFFCDEKFERGHVCKGKKSQLYHLEFEEEDEEEMVEEETEINTELAHISLNAISGISSFQTMRLTGMSRKKQLQLLLDGGSTHNFIDKEVAILLNCSIHTGQDMKVKIPGGGQLACNEIVKDFCWTIQGMEFKADVYLVPLGGCDMVLGVQWLSTLGPILCDFKHLTMQFNYQGKKMVLRGSKSPKLSIIKAQQLGKLMHTHGSLAMMQLRAMGESIPNYQMNTTPPSKNQKLPLELQLLVSKYSCVFVEPTTLPPSRQEFDHRIPLKEGSSWNSDEGLQLLIKNKEDNSGSHKRYSWQGGELRRKGKLVVGNVPDLRNRLIKWHHTLAQGGHSGVTATYKRLKRHFGIPPGTISAPPPLNEGTTCREPEALIDKRMIKKHNRVAVEWLIQWKNQPAEEATWEAAEKIMELFPNFKAWGQGLTEDGGTDTNQISGPSSGISDSIPSAGMAH</sequence>
<feature type="compositionally biased region" description="Pro residues" evidence="1">
    <location>
        <begin position="1"/>
        <end position="10"/>
    </location>
</feature>
<keyword evidence="4" id="KW-1185">Reference proteome</keyword>
<dbReference type="EMBL" id="CAKMRJ010004445">
    <property type="protein sequence ID" value="CAH1437341.1"/>
    <property type="molecule type" value="Genomic_DNA"/>
</dbReference>
<dbReference type="Gene3D" id="2.40.50.40">
    <property type="match status" value="1"/>
</dbReference>
<dbReference type="PANTHER" id="PTHR15503:SF22">
    <property type="entry name" value="TRANSPOSON TY3-I GAG POLYPROTEIN"/>
    <property type="match status" value="1"/>
</dbReference>
<feature type="region of interest" description="Disordered" evidence="1">
    <location>
        <begin position="1"/>
        <end position="31"/>
    </location>
</feature>
<dbReference type="SUPFAM" id="SSF54160">
    <property type="entry name" value="Chromo domain-like"/>
    <property type="match status" value="1"/>
</dbReference>
<dbReference type="Gene3D" id="2.40.70.10">
    <property type="entry name" value="Acid Proteases"/>
    <property type="match status" value="1"/>
</dbReference>
<dbReference type="InterPro" id="IPR023780">
    <property type="entry name" value="Chromo_domain"/>
</dbReference>
<evidence type="ECO:0000313" key="3">
    <source>
        <dbReference type="EMBL" id="CAH1437341.1"/>
    </source>
</evidence>
<feature type="compositionally biased region" description="Low complexity" evidence="1">
    <location>
        <begin position="479"/>
        <end position="497"/>
    </location>
</feature>
<dbReference type="PANTHER" id="PTHR15503">
    <property type="entry name" value="LDOC1 RELATED"/>
    <property type="match status" value="1"/>
</dbReference>
<dbReference type="Gene3D" id="1.10.340.70">
    <property type="match status" value="1"/>
</dbReference>
<protein>
    <recommendedName>
        <fullName evidence="2">Chromo domain-containing protein</fullName>
    </recommendedName>
</protein>
<evidence type="ECO:0000259" key="2">
    <source>
        <dbReference type="PROSITE" id="PS50013"/>
    </source>
</evidence>
<dbReference type="InterPro" id="IPR021109">
    <property type="entry name" value="Peptidase_aspartic_dom_sf"/>
</dbReference>
<accession>A0AAU9NHT0</accession>
<dbReference type="CDD" id="cd00303">
    <property type="entry name" value="retropepsin_like"/>
    <property type="match status" value="1"/>
</dbReference>
<proteinExistence type="predicted"/>
<name>A0AAU9NHT0_9ASTR</name>
<feature type="region of interest" description="Disordered" evidence="1">
    <location>
        <begin position="466"/>
        <end position="497"/>
    </location>
</feature>
<dbReference type="SUPFAM" id="SSF50630">
    <property type="entry name" value="Acid proteases"/>
    <property type="match status" value="1"/>
</dbReference>
<evidence type="ECO:0000256" key="1">
    <source>
        <dbReference type="SAM" id="MobiDB-lite"/>
    </source>
</evidence>
<organism evidence="3 4">
    <name type="scientific">Lactuca virosa</name>
    <dbReference type="NCBI Taxonomy" id="75947"/>
    <lineage>
        <taxon>Eukaryota</taxon>
        <taxon>Viridiplantae</taxon>
        <taxon>Streptophyta</taxon>
        <taxon>Embryophyta</taxon>
        <taxon>Tracheophyta</taxon>
        <taxon>Spermatophyta</taxon>
        <taxon>Magnoliopsida</taxon>
        <taxon>eudicotyledons</taxon>
        <taxon>Gunneridae</taxon>
        <taxon>Pentapetalae</taxon>
        <taxon>asterids</taxon>
        <taxon>campanulids</taxon>
        <taxon>Asterales</taxon>
        <taxon>Asteraceae</taxon>
        <taxon>Cichorioideae</taxon>
        <taxon>Cichorieae</taxon>
        <taxon>Lactucinae</taxon>
        <taxon>Lactuca</taxon>
    </lineage>
</organism>
<feature type="domain" description="Chromo" evidence="2">
    <location>
        <begin position="413"/>
        <end position="454"/>
    </location>
</feature>
<dbReference type="PROSITE" id="PS50013">
    <property type="entry name" value="CHROMO_2"/>
    <property type="match status" value="1"/>
</dbReference>
<dbReference type="Proteomes" id="UP001157418">
    <property type="component" value="Unassembled WGS sequence"/>
</dbReference>
<dbReference type="Pfam" id="PF08284">
    <property type="entry name" value="RVP_2"/>
    <property type="match status" value="1"/>
</dbReference>
<comment type="caution">
    <text evidence="3">The sequence shown here is derived from an EMBL/GenBank/DDBJ whole genome shotgun (WGS) entry which is preliminary data.</text>
</comment>
<dbReference type="InterPro" id="IPR016197">
    <property type="entry name" value="Chromo-like_dom_sf"/>
</dbReference>
<dbReference type="Pfam" id="PF00385">
    <property type="entry name" value="Chromo"/>
    <property type="match status" value="1"/>
</dbReference>
<reference evidence="3 4" key="1">
    <citation type="submission" date="2022-01" db="EMBL/GenBank/DDBJ databases">
        <authorList>
            <person name="Xiong W."/>
            <person name="Schranz E."/>
        </authorList>
    </citation>
    <scope>NUCLEOTIDE SEQUENCE [LARGE SCALE GENOMIC DNA]</scope>
</reference>
<dbReference type="AlphaFoldDB" id="A0AAU9NHT0"/>